<feature type="transmembrane region" description="Helical" evidence="1">
    <location>
        <begin position="44"/>
        <end position="63"/>
    </location>
</feature>
<feature type="transmembrane region" description="Helical" evidence="1">
    <location>
        <begin position="99"/>
        <end position="120"/>
    </location>
</feature>
<keyword evidence="1" id="KW-1133">Transmembrane helix</keyword>
<dbReference type="Gene3D" id="1.20.1070.10">
    <property type="entry name" value="Rhodopsin 7-helix transmembrane proteins"/>
    <property type="match status" value="1"/>
</dbReference>
<name>A0A137NRK1_CONC2</name>
<sequence length="243" mass="28209">MLCFLELIIAVEVCILSIFKFAVGYKFFEKNSIQCAIWGFFMQWLNRVEIVIVCILSTLRYLMRTFFFSYGAILGDAKPSSSYIQCHSFLGSDPFSTHISLGLSFCYLIPCWITTINYFLVGWNANKKLNVIKHEAKINNDRACLAELRKQKRKLLGQLIIVFILYNGFFMLSYVTMIMKYTNNYRRTPFVDAMVFTLITVSISLNPLITVSFQPDLNSEFLFFLVKINAKLKSMLKSITKIW</sequence>
<feature type="transmembrane region" description="Helical" evidence="1">
    <location>
        <begin position="6"/>
        <end position="23"/>
    </location>
</feature>
<reference evidence="2 3" key="1">
    <citation type="journal article" date="2015" name="Genome Biol. Evol.">
        <title>Phylogenomic analyses indicate that early fungi evolved digesting cell walls of algal ancestors of land plants.</title>
        <authorList>
            <person name="Chang Y."/>
            <person name="Wang S."/>
            <person name="Sekimoto S."/>
            <person name="Aerts A.L."/>
            <person name="Choi C."/>
            <person name="Clum A."/>
            <person name="LaButti K.M."/>
            <person name="Lindquist E.A."/>
            <person name="Yee Ngan C."/>
            <person name="Ohm R.A."/>
            <person name="Salamov A.A."/>
            <person name="Grigoriev I.V."/>
            <person name="Spatafora J.W."/>
            <person name="Berbee M.L."/>
        </authorList>
    </citation>
    <scope>NUCLEOTIDE SEQUENCE [LARGE SCALE GENOMIC DNA]</scope>
    <source>
        <strain evidence="2 3">NRRL 28638</strain>
    </source>
</reference>
<evidence type="ECO:0000313" key="3">
    <source>
        <dbReference type="Proteomes" id="UP000070444"/>
    </source>
</evidence>
<organism evidence="2 3">
    <name type="scientific">Conidiobolus coronatus (strain ATCC 28846 / CBS 209.66 / NRRL 28638)</name>
    <name type="common">Delacroixia coronata</name>
    <dbReference type="NCBI Taxonomy" id="796925"/>
    <lineage>
        <taxon>Eukaryota</taxon>
        <taxon>Fungi</taxon>
        <taxon>Fungi incertae sedis</taxon>
        <taxon>Zoopagomycota</taxon>
        <taxon>Entomophthoromycotina</taxon>
        <taxon>Entomophthoromycetes</taxon>
        <taxon>Entomophthorales</taxon>
        <taxon>Ancylistaceae</taxon>
        <taxon>Conidiobolus</taxon>
    </lineage>
</organism>
<dbReference type="SUPFAM" id="SSF81321">
    <property type="entry name" value="Family A G protein-coupled receptor-like"/>
    <property type="match status" value="1"/>
</dbReference>
<dbReference type="EMBL" id="KQ964897">
    <property type="protein sequence ID" value="KXN65371.1"/>
    <property type="molecule type" value="Genomic_DNA"/>
</dbReference>
<feature type="transmembrane region" description="Helical" evidence="1">
    <location>
        <begin position="159"/>
        <end position="181"/>
    </location>
</feature>
<gene>
    <name evidence="2" type="ORF">CONCODRAFT_13061</name>
</gene>
<keyword evidence="3" id="KW-1185">Reference proteome</keyword>
<proteinExistence type="predicted"/>
<evidence type="ECO:0000313" key="2">
    <source>
        <dbReference type="EMBL" id="KXN65371.1"/>
    </source>
</evidence>
<accession>A0A137NRK1</accession>
<dbReference type="Proteomes" id="UP000070444">
    <property type="component" value="Unassembled WGS sequence"/>
</dbReference>
<evidence type="ECO:0008006" key="4">
    <source>
        <dbReference type="Google" id="ProtNLM"/>
    </source>
</evidence>
<feature type="transmembrane region" description="Helical" evidence="1">
    <location>
        <begin position="193"/>
        <end position="213"/>
    </location>
</feature>
<dbReference type="AlphaFoldDB" id="A0A137NRK1"/>
<protein>
    <recommendedName>
        <fullName evidence="4">G-protein coupled receptors family 1 profile domain-containing protein</fullName>
    </recommendedName>
</protein>
<keyword evidence="1" id="KW-0472">Membrane</keyword>
<keyword evidence="1" id="KW-0812">Transmembrane</keyword>
<evidence type="ECO:0000256" key="1">
    <source>
        <dbReference type="SAM" id="Phobius"/>
    </source>
</evidence>